<dbReference type="EMBL" id="GBRH01262089">
    <property type="protein sequence ID" value="JAD35806.1"/>
    <property type="molecule type" value="Transcribed_RNA"/>
</dbReference>
<organism evidence="1">
    <name type="scientific">Arundo donax</name>
    <name type="common">Giant reed</name>
    <name type="synonym">Donax arundinaceus</name>
    <dbReference type="NCBI Taxonomy" id="35708"/>
    <lineage>
        <taxon>Eukaryota</taxon>
        <taxon>Viridiplantae</taxon>
        <taxon>Streptophyta</taxon>
        <taxon>Embryophyta</taxon>
        <taxon>Tracheophyta</taxon>
        <taxon>Spermatophyta</taxon>
        <taxon>Magnoliopsida</taxon>
        <taxon>Liliopsida</taxon>
        <taxon>Poales</taxon>
        <taxon>Poaceae</taxon>
        <taxon>PACMAD clade</taxon>
        <taxon>Arundinoideae</taxon>
        <taxon>Arundineae</taxon>
        <taxon>Arundo</taxon>
    </lineage>
</organism>
<proteinExistence type="predicted"/>
<dbReference type="AlphaFoldDB" id="A0A0A8ZAF8"/>
<reference evidence="1" key="2">
    <citation type="journal article" date="2015" name="Data Brief">
        <title>Shoot transcriptome of the giant reed, Arundo donax.</title>
        <authorList>
            <person name="Barrero R.A."/>
            <person name="Guerrero F.D."/>
            <person name="Moolhuijzen P."/>
            <person name="Goolsby J.A."/>
            <person name="Tidwell J."/>
            <person name="Bellgard S.E."/>
            <person name="Bellgard M.I."/>
        </authorList>
    </citation>
    <scope>NUCLEOTIDE SEQUENCE</scope>
    <source>
        <tissue evidence="1">Shoot tissue taken approximately 20 cm above the soil surface</tissue>
    </source>
</reference>
<accession>A0A0A8ZAF8</accession>
<evidence type="ECO:0000313" key="1">
    <source>
        <dbReference type="EMBL" id="JAD35806.1"/>
    </source>
</evidence>
<name>A0A0A8ZAF8_ARUDO</name>
<sequence>MDPPPLVQSTKSGTSSENTCHRVLARMHIVQPHLAEQK</sequence>
<reference evidence="1" key="1">
    <citation type="submission" date="2014-09" db="EMBL/GenBank/DDBJ databases">
        <authorList>
            <person name="Magalhaes I.L.F."/>
            <person name="Oliveira U."/>
            <person name="Santos F.R."/>
            <person name="Vidigal T.H.D.A."/>
            <person name="Brescovit A.D."/>
            <person name="Santos A.J."/>
        </authorList>
    </citation>
    <scope>NUCLEOTIDE SEQUENCE</scope>
    <source>
        <tissue evidence="1">Shoot tissue taken approximately 20 cm above the soil surface</tissue>
    </source>
</reference>
<protein>
    <submittedName>
        <fullName evidence="1">Uncharacterized protein</fullName>
    </submittedName>
</protein>